<evidence type="ECO:0000313" key="2">
    <source>
        <dbReference type="Ensembl" id="ENSSRHP00000077229.1"/>
    </source>
</evidence>
<keyword evidence="3" id="KW-1185">Reference proteome</keyword>
<proteinExistence type="predicted"/>
<dbReference type="AlphaFoldDB" id="A0A673LIS8"/>
<dbReference type="SUPFAM" id="SSF48726">
    <property type="entry name" value="Immunoglobulin"/>
    <property type="match status" value="2"/>
</dbReference>
<dbReference type="PANTHER" id="PTHR21063">
    <property type="entry name" value="LFA-3"/>
    <property type="match status" value="1"/>
</dbReference>
<name>A0A673LIS8_9TELE</name>
<dbReference type="InterPro" id="IPR003599">
    <property type="entry name" value="Ig_sub"/>
</dbReference>
<feature type="domain" description="Immunoglobulin" evidence="1">
    <location>
        <begin position="111"/>
        <end position="211"/>
    </location>
</feature>
<protein>
    <recommendedName>
        <fullName evidence="1">Immunoglobulin domain-containing protein</fullName>
    </recommendedName>
</protein>
<accession>A0A673LIS8</accession>
<dbReference type="Proteomes" id="UP000472270">
    <property type="component" value="Unassembled WGS sequence"/>
</dbReference>
<dbReference type="Ensembl" id="ENSSRHT00000079328.1">
    <property type="protein sequence ID" value="ENSSRHP00000077229.1"/>
    <property type="gene ID" value="ENSSRHG00000038314.1"/>
</dbReference>
<dbReference type="InterPro" id="IPR013783">
    <property type="entry name" value="Ig-like_fold"/>
</dbReference>
<dbReference type="SMART" id="SM00409">
    <property type="entry name" value="IG"/>
    <property type="match status" value="2"/>
</dbReference>
<dbReference type="PANTHER" id="PTHR21063:SF4">
    <property type="entry name" value="CD48 ANTIGEN-RELATED"/>
    <property type="match status" value="1"/>
</dbReference>
<dbReference type="Gene3D" id="2.60.40.10">
    <property type="entry name" value="Immunoglobulins"/>
    <property type="match status" value="2"/>
</dbReference>
<dbReference type="Pfam" id="PF07686">
    <property type="entry name" value="V-set"/>
    <property type="match status" value="1"/>
</dbReference>
<evidence type="ECO:0000259" key="1">
    <source>
        <dbReference type="SMART" id="SM00409"/>
    </source>
</evidence>
<feature type="domain" description="Immunoglobulin" evidence="1">
    <location>
        <begin position="13"/>
        <end position="108"/>
    </location>
</feature>
<reference evidence="2" key="1">
    <citation type="submission" date="2025-08" db="UniProtKB">
        <authorList>
            <consortium name="Ensembl"/>
        </authorList>
    </citation>
    <scope>IDENTIFICATION</scope>
</reference>
<sequence>MLIRQNDYCTDEIPSVSVMEGDSVTLYTDVTELQEDDEIEWRFNGILIATAGIFNTYDGADRRFRDRLQLDCFTGSLTIRNIGTRHSGLYEVDITFPYSLLCVFVVVTDAVKSLSVKEREYVTLQAVTEIQSNDHILWLFGDTVLAEIHKADQRFSTSDGPDERFRGRLKLNNQTGSLIITNTRTTDSGLYELKISSSRYTINRRFIVTVTGE</sequence>
<dbReference type="InterPro" id="IPR036179">
    <property type="entry name" value="Ig-like_dom_sf"/>
</dbReference>
<dbReference type="InterPro" id="IPR013106">
    <property type="entry name" value="Ig_V-set"/>
</dbReference>
<organism evidence="2 3">
    <name type="scientific">Sinocyclocheilus rhinocerous</name>
    <dbReference type="NCBI Taxonomy" id="307959"/>
    <lineage>
        <taxon>Eukaryota</taxon>
        <taxon>Metazoa</taxon>
        <taxon>Chordata</taxon>
        <taxon>Craniata</taxon>
        <taxon>Vertebrata</taxon>
        <taxon>Euteleostomi</taxon>
        <taxon>Actinopterygii</taxon>
        <taxon>Neopterygii</taxon>
        <taxon>Teleostei</taxon>
        <taxon>Ostariophysi</taxon>
        <taxon>Cypriniformes</taxon>
        <taxon>Cyprinidae</taxon>
        <taxon>Cyprininae</taxon>
        <taxon>Sinocyclocheilus</taxon>
    </lineage>
</organism>
<evidence type="ECO:0000313" key="3">
    <source>
        <dbReference type="Proteomes" id="UP000472270"/>
    </source>
</evidence>
<reference evidence="2" key="2">
    <citation type="submission" date="2025-09" db="UniProtKB">
        <authorList>
            <consortium name="Ensembl"/>
        </authorList>
    </citation>
    <scope>IDENTIFICATION</scope>
</reference>